<dbReference type="PANTHER" id="PTHR35526">
    <property type="entry name" value="ANTI-SIGMA-F FACTOR RSBW-RELATED"/>
    <property type="match status" value="1"/>
</dbReference>
<keyword evidence="4" id="KW-1185">Reference proteome</keyword>
<reference evidence="3" key="1">
    <citation type="journal article" date="2014" name="Int. J. Syst. Evol. Microbiol.">
        <title>Complete genome sequence of Corynebacterium casei LMG S-19264T (=DSM 44701T), isolated from a smear-ripened cheese.</title>
        <authorList>
            <consortium name="US DOE Joint Genome Institute (JGI-PGF)"/>
            <person name="Walter F."/>
            <person name="Albersmeier A."/>
            <person name="Kalinowski J."/>
            <person name="Ruckert C."/>
        </authorList>
    </citation>
    <scope>NUCLEOTIDE SEQUENCE</scope>
    <source>
        <strain evidence="3">JCM 4714</strain>
    </source>
</reference>
<proteinExistence type="predicted"/>
<reference evidence="3" key="2">
    <citation type="submission" date="2020-09" db="EMBL/GenBank/DDBJ databases">
        <authorList>
            <person name="Sun Q."/>
            <person name="Ohkuma M."/>
        </authorList>
    </citation>
    <scope>NUCLEOTIDE SEQUENCE</scope>
    <source>
        <strain evidence="3">JCM 4714</strain>
    </source>
</reference>
<keyword evidence="3" id="KW-0067">ATP-binding</keyword>
<evidence type="ECO:0000256" key="1">
    <source>
        <dbReference type="ARBA" id="ARBA00022527"/>
    </source>
</evidence>
<protein>
    <submittedName>
        <fullName evidence="3">ATP-binding protein</fullName>
    </submittedName>
</protein>
<keyword evidence="1" id="KW-0418">Kinase</keyword>
<keyword evidence="3" id="KW-0547">Nucleotide-binding</keyword>
<dbReference type="InterPro" id="IPR036890">
    <property type="entry name" value="HATPase_C_sf"/>
</dbReference>
<keyword evidence="1" id="KW-0808">Transferase</keyword>
<keyword evidence="1" id="KW-0723">Serine/threonine-protein kinase</keyword>
<feature type="domain" description="Histidine kinase/HSP90-like ATPase" evidence="2">
    <location>
        <begin position="12"/>
        <end position="103"/>
    </location>
</feature>
<organism evidence="3 4">
    <name type="scientific">Streptomyces alanosinicus</name>
    <dbReference type="NCBI Taxonomy" id="68171"/>
    <lineage>
        <taxon>Bacteria</taxon>
        <taxon>Bacillati</taxon>
        <taxon>Actinomycetota</taxon>
        <taxon>Actinomycetes</taxon>
        <taxon>Kitasatosporales</taxon>
        <taxon>Streptomycetaceae</taxon>
        <taxon>Streptomyces</taxon>
    </lineage>
</organism>
<dbReference type="InterPro" id="IPR003594">
    <property type="entry name" value="HATPase_dom"/>
</dbReference>
<dbReference type="CDD" id="cd16936">
    <property type="entry name" value="HATPase_RsbW-like"/>
    <property type="match status" value="1"/>
</dbReference>
<dbReference type="EMBL" id="BMVG01000031">
    <property type="protein sequence ID" value="GHE11965.1"/>
    <property type="molecule type" value="Genomic_DNA"/>
</dbReference>
<evidence type="ECO:0000259" key="2">
    <source>
        <dbReference type="Pfam" id="PF13581"/>
    </source>
</evidence>
<comment type="caution">
    <text evidence="3">The sequence shown here is derived from an EMBL/GenBank/DDBJ whole genome shotgun (WGS) entry which is preliminary data.</text>
</comment>
<gene>
    <name evidence="3" type="ORF">GCM10010339_73580</name>
</gene>
<dbReference type="PANTHER" id="PTHR35526:SF3">
    <property type="entry name" value="ANTI-SIGMA-F FACTOR RSBW"/>
    <property type="match status" value="1"/>
</dbReference>
<evidence type="ECO:0000313" key="3">
    <source>
        <dbReference type="EMBL" id="GHE11965.1"/>
    </source>
</evidence>
<accession>A0A918YR29</accession>
<dbReference type="Pfam" id="PF13581">
    <property type="entry name" value="HATPase_c_2"/>
    <property type="match status" value="1"/>
</dbReference>
<dbReference type="InterPro" id="IPR050267">
    <property type="entry name" value="Anti-sigma-factor_SerPK"/>
</dbReference>
<name>A0A918YR29_9ACTN</name>
<dbReference type="GO" id="GO:0005524">
    <property type="term" value="F:ATP binding"/>
    <property type="evidence" value="ECO:0007669"/>
    <property type="project" value="UniProtKB-KW"/>
</dbReference>
<dbReference type="GO" id="GO:0004674">
    <property type="term" value="F:protein serine/threonine kinase activity"/>
    <property type="evidence" value="ECO:0007669"/>
    <property type="project" value="UniProtKB-KW"/>
</dbReference>
<dbReference type="SUPFAM" id="SSF55874">
    <property type="entry name" value="ATPase domain of HSP90 chaperone/DNA topoisomerase II/histidine kinase"/>
    <property type="match status" value="1"/>
</dbReference>
<dbReference type="Gene3D" id="3.30.565.10">
    <property type="entry name" value="Histidine kinase-like ATPase, C-terminal domain"/>
    <property type="match status" value="1"/>
</dbReference>
<evidence type="ECO:0000313" key="4">
    <source>
        <dbReference type="Proteomes" id="UP000655443"/>
    </source>
</evidence>
<dbReference type="AlphaFoldDB" id="A0A918YR29"/>
<sequence length="113" mass="11923">MVRDVLAGKAGQSWVDDVVLVADELVGNAVQHAKAAIGISLDLYVWGATVQVSDSGADVEAVPGSLQLADEFDEGGRGLFLVDVLSSAWEVQPEDHGKRVVAVFLHREVGAAR</sequence>
<dbReference type="Proteomes" id="UP000655443">
    <property type="component" value="Unassembled WGS sequence"/>
</dbReference>